<dbReference type="PANTHER" id="PTHR45138">
    <property type="entry name" value="REGULATORY COMPONENTS OF SENSORY TRANSDUCTION SYSTEM"/>
    <property type="match status" value="1"/>
</dbReference>
<dbReference type="Proteomes" id="UP000293520">
    <property type="component" value="Unassembled WGS sequence"/>
</dbReference>
<dbReference type="GO" id="GO:0052621">
    <property type="term" value="F:diguanylate cyclase activity"/>
    <property type="evidence" value="ECO:0007669"/>
    <property type="project" value="UniProtKB-EC"/>
</dbReference>
<feature type="region of interest" description="Disordered" evidence="8">
    <location>
        <begin position="1"/>
        <end position="27"/>
    </location>
</feature>
<dbReference type="InterPro" id="IPR000160">
    <property type="entry name" value="GGDEF_dom"/>
</dbReference>
<sequence length="417" mass="44318">MQVSAKGLSRGHGTNRSEPPKPAPPLDQDHSPMLADLIVVLNQFGLVSICSLLAGAVIRCGTGPEKLKMAAVGVVFGLGCCAAMLSPLRLEDGVFFDLRSLFIGLSTGLFGLVPGLLTLGFGIAFRLELGGAGVEPGVTSMLGTWVLCLVWRIAFGPTLRQGRGAVPALVMLGAAMSLSILAGLLHSPDLIIRALRNGFIGWLMLGDMVGAVFLGTLILGVLDTISREKTFSRLAMTDPLTGLLNRRGLDTAYEAWQQGAHSRAGALIVTIDIDAFKQFNDENGHPLGDKALIAVADAIRDSLRDGDLGARIGGDEFLMVVRDVAPDDSRLIRSRIHGTLAEVHVATRTGDRRPIRLSIGSSYILASAPLRDGSNLSDQQMYREKRRGRASLTAEERSADSTIAPGRETPEAPVLAE</sequence>
<comment type="subcellular location">
    <subcellularLocation>
        <location evidence="1">Cell membrane</location>
        <topology evidence="1">Multi-pass membrane protein</topology>
    </subcellularLocation>
</comment>
<evidence type="ECO:0000259" key="10">
    <source>
        <dbReference type="PROSITE" id="PS50887"/>
    </source>
</evidence>
<keyword evidence="3" id="KW-1003">Cell membrane</keyword>
<accession>A0A4Q9G3D5</accession>
<name>A0A4Q9G3D5_9RHOB</name>
<keyword evidence="4 9" id="KW-0812">Transmembrane</keyword>
<dbReference type="InterPro" id="IPR029787">
    <property type="entry name" value="Nucleotide_cyclase"/>
</dbReference>
<evidence type="ECO:0000313" key="11">
    <source>
        <dbReference type="EMBL" id="TBN38064.1"/>
    </source>
</evidence>
<dbReference type="InterPro" id="IPR011620">
    <property type="entry name" value="Sig_transdc_His_kinase_LytS_TM"/>
</dbReference>
<dbReference type="InterPro" id="IPR050469">
    <property type="entry name" value="Diguanylate_Cyclase"/>
</dbReference>
<evidence type="ECO:0000256" key="7">
    <source>
        <dbReference type="ARBA" id="ARBA00034247"/>
    </source>
</evidence>
<comment type="caution">
    <text evidence="11">The sequence shown here is derived from an EMBL/GenBank/DDBJ whole genome shotgun (WGS) entry which is preliminary data.</text>
</comment>
<feature type="domain" description="GGDEF" evidence="10">
    <location>
        <begin position="264"/>
        <end position="397"/>
    </location>
</feature>
<feature type="transmembrane region" description="Helical" evidence="9">
    <location>
        <begin position="37"/>
        <end position="58"/>
    </location>
</feature>
<evidence type="ECO:0000256" key="6">
    <source>
        <dbReference type="ARBA" id="ARBA00023136"/>
    </source>
</evidence>
<dbReference type="CDD" id="cd01949">
    <property type="entry name" value="GGDEF"/>
    <property type="match status" value="1"/>
</dbReference>
<dbReference type="InterPro" id="IPR043128">
    <property type="entry name" value="Rev_trsase/Diguanyl_cyclase"/>
</dbReference>
<dbReference type="GO" id="GO:0071555">
    <property type="term" value="P:cell wall organization"/>
    <property type="evidence" value="ECO:0007669"/>
    <property type="project" value="InterPro"/>
</dbReference>
<dbReference type="Pfam" id="PF07694">
    <property type="entry name" value="5TM-5TMR_LYT"/>
    <property type="match status" value="1"/>
</dbReference>
<dbReference type="SMART" id="SM00267">
    <property type="entry name" value="GGDEF"/>
    <property type="match status" value="1"/>
</dbReference>
<protein>
    <recommendedName>
        <fullName evidence="2">diguanylate cyclase</fullName>
        <ecNumber evidence="2">2.7.7.65</ecNumber>
    </recommendedName>
</protein>
<dbReference type="PANTHER" id="PTHR45138:SF9">
    <property type="entry name" value="DIGUANYLATE CYCLASE DGCM-RELATED"/>
    <property type="match status" value="1"/>
</dbReference>
<feature type="region of interest" description="Disordered" evidence="8">
    <location>
        <begin position="375"/>
        <end position="417"/>
    </location>
</feature>
<keyword evidence="5 9" id="KW-1133">Transmembrane helix</keyword>
<feature type="transmembrane region" description="Helical" evidence="9">
    <location>
        <begin position="70"/>
        <end position="90"/>
    </location>
</feature>
<dbReference type="AlphaFoldDB" id="A0A4Q9G3D5"/>
<evidence type="ECO:0000256" key="2">
    <source>
        <dbReference type="ARBA" id="ARBA00012528"/>
    </source>
</evidence>
<gene>
    <name evidence="11" type="ORF">EYE42_13585</name>
</gene>
<dbReference type="Gene3D" id="3.30.70.270">
    <property type="match status" value="1"/>
</dbReference>
<evidence type="ECO:0000256" key="1">
    <source>
        <dbReference type="ARBA" id="ARBA00004651"/>
    </source>
</evidence>
<dbReference type="Pfam" id="PF00990">
    <property type="entry name" value="GGDEF"/>
    <property type="match status" value="1"/>
</dbReference>
<feature type="transmembrane region" description="Helical" evidence="9">
    <location>
        <begin position="166"/>
        <end position="187"/>
    </location>
</feature>
<feature type="transmembrane region" description="Helical" evidence="9">
    <location>
        <begin position="137"/>
        <end position="154"/>
    </location>
</feature>
<comment type="catalytic activity">
    <reaction evidence="7">
        <text>2 GTP = 3',3'-c-di-GMP + 2 diphosphate</text>
        <dbReference type="Rhea" id="RHEA:24898"/>
        <dbReference type="ChEBI" id="CHEBI:33019"/>
        <dbReference type="ChEBI" id="CHEBI:37565"/>
        <dbReference type="ChEBI" id="CHEBI:58805"/>
        <dbReference type="EC" id="2.7.7.65"/>
    </reaction>
</comment>
<evidence type="ECO:0000256" key="3">
    <source>
        <dbReference type="ARBA" id="ARBA00022475"/>
    </source>
</evidence>
<dbReference type="NCBIfam" id="TIGR00254">
    <property type="entry name" value="GGDEF"/>
    <property type="match status" value="1"/>
</dbReference>
<evidence type="ECO:0000256" key="4">
    <source>
        <dbReference type="ARBA" id="ARBA00022692"/>
    </source>
</evidence>
<keyword evidence="12" id="KW-1185">Reference proteome</keyword>
<feature type="transmembrane region" description="Helical" evidence="9">
    <location>
        <begin position="102"/>
        <end position="125"/>
    </location>
</feature>
<proteinExistence type="predicted"/>
<dbReference type="GO" id="GO:0000155">
    <property type="term" value="F:phosphorelay sensor kinase activity"/>
    <property type="evidence" value="ECO:0007669"/>
    <property type="project" value="InterPro"/>
</dbReference>
<evidence type="ECO:0000313" key="12">
    <source>
        <dbReference type="Proteomes" id="UP000293520"/>
    </source>
</evidence>
<evidence type="ECO:0000256" key="8">
    <source>
        <dbReference type="SAM" id="MobiDB-lite"/>
    </source>
</evidence>
<dbReference type="EMBL" id="SISK01000011">
    <property type="protein sequence ID" value="TBN38064.1"/>
    <property type="molecule type" value="Genomic_DNA"/>
</dbReference>
<organism evidence="11 12">
    <name type="scientific">Paracoccus subflavus</name>
    <dbReference type="NCBI Taxonomy" id="2528244"/>
    <lineage>
        <taxon>Bacteria</taxon>
        <taxon>Pseudomonadati</taxon>
        <taxon>Pseudomonadota</taxon>
        <taxon>Alphaproteobacteria</taxon>
        <taxon>Rhodobacterales</taxon>
        <taxon>Paracoccaceae</taxon>
        <taxon>Paracoccus</taxon>
    </lineage>
</organism>
<dbReference type="GO" id="GO:0005886">
    <property type="term" value="C:plasma membrane"/>
    <property type="evidence" value="ECO:0007669"/>
    <property type="project" value="UniProtKB-SubCell"/>
</dbReference>
<evidence type="ECO:0000256" key="5">
    <source>
        <dbReference type="ARBA" id="ARBA00022989"/>
    </source>
</evidence>
<dbReference type="SUPFAM" id="SSF55073">
    <property type="entry name" value="Nucleotide cyclase"/>
    <property type="match status" value="1"/>
</dbReference>
<dbReference type="EC" id="2.7.7.65" evidence="2"/>
<evidence type="ECO:0000256" key="9">
    <source>
        <dbReference type="SAM" id="Phobius"/>
    </source>
</evidence>
<reference evidence="11 12" key="1">
    <citation type="submission" date="2019-02" db="EMBL/GenBank/DDBJ databases">
        <title>Paracoccus subflavus sp. nov., isolated from marine sediment of the Pacific Ocean.</title>
        <authorList>
            <person name="Zhang G."/>
        </authorList>
    </citation>
    <scope>NUCLEOTIDE SEQUENCE [LARGE SCALE GENOMIC DNA]</scope>
    <source>
        <strain evidence="11 12">GY0581</strain>
    </source>
</reference>
<keyword evidence="6 9" id="KW-0472">Membrane</keyword>
<feature type="transmembrane region" description="Helical" evidence="9">
    <location>
        <begin position="199"/>
        <end position="222"/>
    </location>
</feature>
<dbReference type="OrthoDB" id="9812260at2"/>
<dbReference type="PROSITE" id="PS50887">
    <property type="entry name" value="GGDEF"/>
    <property type="match status" value="1"/>
</dbReference>